<dbReference type="EMBL" id="GEEE01014452">
    <property type="protein sequence ID" value="JAP48773.1"/>
    <property type="molecule type" value="Transcribed_RNA"/>
</dbReference>
<dbReference type="EMBL" id="GEEE01013640">
    <property type="protein sequence ID" value="JAP49585.1"/>
    <property type="molecule type" value="Transcribed_RNA"/>
</dbReference>
<proteinExistence type="predicted"/>
<organism evidence="1">
    <name type="scientific">Schistocephalus solidus</name>
    <name type="common">Tapeworm</name>
    <dbReference type="NCBI Taxonomy" id="70667"/>
    <lineage>
        <taxon>Eukaryota</taxon>
        <taxon>Metazoa</taxon>
        <taxon>Spiralia</taxon>
        <taxon>Lophotrochozoa</taxon>
        <taxon>Platyhelminthes</taxon>
        <taxon>Cestoda</taxon>
        <taxon>Eucestoda</taxon>
        <taxon>Diphyllobothriidea</taxon>
        <taxon>Diphyllobothriidae</taxon>
        <taxon>Schistocephalus</taxon>
    </lineage>
</organism>
<protein>
    <submittedName>
        <fullName evidence="1">Uncharacterized protein</fullName>
    </submittedName>
</protein>
<dbReference type="EMBL" id="GEEE01002506">
    <property type="protein sequence ID" value="JAP60719.1"/>
    <property type="molecule type" value="Transcribed_RNA"/>
</dbReference>
<accession>A0A0V0J6A3</accession>
<name>A0A0V0J6A3_SCHSO</name>
<dbReference type="AlphaFoldDB" id="A0A0V0J6A3"/>
<reference evidence="1" key="1">
    <citation type="submission" date="2016-01" db="EMBL/GenBank/DDBJ databases">
        <title>Reference transcriptome for the parasite Schistocephalus solidus: insights into the molecular evolution of parasitism.</title>
        <authorList>
            <person name="Hebert F.O."/>
            <person name="Grambauer S."/>
            <person name="Barber I."/>
            <person name="Landry C.R."/>
            <person name="Aubin-Horth N."/>
        </authorList>
    </citation>
    <scope>NUCLEOTIDE SEQUENCE</scope>
</reference>
<evidence type="ECO:0000313" key="1">
    <source>
        <dbReference type="EMBL" id="JAP60719.1"/>
    </source>
</evidence>
<dbReference type="EMBL" id="GEEE01015499">
    <property type="protein sequence ID" value="JAP47726.1"/>
    <property type="molecule type" value="Transcribed_RNA"/>
</dbReference>
<gene>
    <name evidence="1" type="ORF">TR153084</name>
</gene>
<sequence>MHINVHLLTTTVLEATVLLRKTTQSGSRDRIVCWLKDYFSLCPPCVQLGKWKSPLLPNKFEVLNDSVFLPHLHLLYSKYPLFAKFPDYIAVGHPIKKENSPKFLKENGLLLKNQNLFQTATLTYS</sequence>